<name>A0ABV0K448_9CYAN</name>
<keyword evidence="1" id="KW-0472">Membrane</keyword>
<proteinExistence type="predicted"/>
<dbReference type="SUPFAM" id="SSF51905">
    <property type="entry name" value="FAD/NAD(P)-binding domain"/>
    <property type="match status" value="1"/>
</dbReference>
<keyword evidence="1" id="KW-1133">Transmembrane helix</keyword>
<dbReference type="InterPro" id="IPR036188">
    <property type="entry name" value="FAD/NAD-bd_sf"/>
</dbReference>
<dbReference type="InterPro" id="IPR045892">
    <property type="entry name" value="CrtISO-like"/>
</dbReference>
<dbReference type="Gene3D" id="3.90.660.50">
    <property type="match status" value="1"/>
</dbReference>
<feature type="transmembrane region" description="Helical" evidence="1">
    <location>
        <begin position="12"/>
        <end position="29"/>
    </location>
</feature>
<evidence type="ECO:0000259" key="2">
    <source>
        <dbReference type="Pfam" id="PF01593"/>
    </source>
</evidence>
<evidence type="ECO:0000313" key="3">
    <source>
        <dbReference type="EMBL" id="MEP0947563.1"/>
    </source>
</evidence>
<dbReference type="PANTHER" id="PTHR46313:SF3">
    <property type="entry name" value="PROLYCOPENE ISOMERASE, CHLOROPLASTIC"/>
    <property type="match status" value="1"/>
</dbReference>
<comment type="caution">
    <text evidence="3">The sequence shown here is derived from an EMBL/GenBank/DDBJ whole genome shotgun (WGS) entry which is preliminary data.</text>
</comment>
<protein>
    <submittedName>
        <fullName evidence="3">C-3',4' desaturase CrtD</fullName>
    </submittedName>
</protein>
<feature type="domain" description="Amine oxidase" evidence="2">
    <location>
        <begin position="19"/>
        <end position="498"/>
    </location>
</feature>
<evidence type="ECO:0000256" key="1">
    <source>
        <dbReference type="SAM" id="Phobius"/>
    </source>
</evidence>
<dbReference type="NCBIfam" id="TIGR02733">
    <property type="entry name" value="desat_CrtD"/>
    <property type="match status" value="1"/>
</dbReference>
<gene>
    <name evidence="3" type="primary">crtD</name>
    <name evidence="3" type="ORF">NC992_11835</name>
</gene>
<dbReference type="InterPro" id="IPR014104">
    <property type="entry name" value="Myxoxanthophyll_desat_CrtD"/>
</dbReference>
<dbReference type="Gene3D" id="3.50.50.60">
    <property type="entry name" value="FAD/NAD(P)-binding domain"/>
    <property type="match status" value="2"/>
</dbReference>
<dbReference type="EMBL" id="JAMPKX010000004">
    <property type="protein sequence ID" value="MEP0947563.1"/>
    <property type="molecule type" value="Genomic_DNA"/>
</dbReference>
<reference evidence="3 4" key="1">
    <citation type="submission" date="2022-04" db="EMBL/GenBank/DDBJ databases">
        <title>Positive selection, recombination, and allopatry shape intraspecific diversity of widespread and dominant cyanobacteria.</title>
        <authorList>
            <person name="Wei J."/>
            <person name="Shu W."/>
            <person name="Hu C."/>
        </authorList>
    </citation>
    <scope>NUCLEOTIDE SEQUENCE [LARGE SCALE GENOMIC DNA]</scope>
    <source>
        <strain evidence="3 4">DQ-A4</strain>
    </source>
</reference>
<evidence type="ECO:0000313" key="4">
    <source>
        <dbReference type="Proteomes" id="UP001482513"/>
    </source>
</evidence>
<keyword evidence="4" id="KW-1185">Reference proteome</keyword>
<dbReference type="InterPro" id="IPR002937">
    <property type="entry name" value="Amino_oxidase"/>
</dbReference>
<dbReference type="RefSeq" id="WP_190702700.1">
    <property type="nucleotide sequence ID" value="NZ_JAMPKX010000004.1"/>
</dbReference>
<dbReference type="Pfam" id="PF01593">
    <property type="entry name" value="Amino_oxidase"/>
    <property type="match status" value="1"/>
</dbReference>
<organism evidence="3 4">
    <name type="scientific">Leptolyngbya subtilissima DQ-A4</name>
    <dbReference type="NCBI Taxonomy" id="2933933"/>
    <lineage>
        <taxon>Bacteria</taxon>
        <taxon>Bacillati</taxon>
        <taxon>Cyanobacteriota</taxon>
        <taxon>Cyanophyceae</taxon>
        <taxon>Leptolyngbyales</taxon>
        <taxon>Leptolyngbyaceae</taxon>
        <taxon>Leptolyngbya group</taxon>
        <taxon>Leptolyngbya</taxon>
    </lineage>
</organism>
<keyword evidence="1" id="KW-0812">Transmembrane</keyword>
<sequence>MGHVSSLSGRRVVVVGAGIGGLTAAALLARRGYAVRVFDQARVAGGCASTFKRRGFTFDVGATQVAGLEPGGIHHQIFSELDLPLPETTPCDPACAVFLPGETEPIQVWRDPAAWQAERQRQFPGSEPFWQLMQTLFQPSWRFQARQPVLPPRSPWDLWQLTQALRPDTLVTVPYTFSTVGQVLRQLGLAGDRRLKTFLDLQLKLYSQVSADETAVLYAATALSMSQAPQGLWHLKGSMQVLSDSLEKALVRDGGLLQLNHGVRQIHGVQGRVGGVTVEDQSMGKTWVEPADHVVANVTVQNLVQLLGDRAPQSYQRRVEALPEGNGAFVLYLGVEASAIPQGCPPHLQFLYSYDGPIAENNTLFVSVSRPGDGRAPEGRATIVASSFTDLAPWWQGDYEAMKQAYTDGALRRLSSYFDLRAEHLIHVEAATPRTFAHFTARDQGSVGGLGMRINTFGPFGFANRTPLAGLWLVGDSTHPGEGTAGVSYSAQTVVRQIVAQ</sequence>
<dbReference type="PRINTS" id="PR00420">
    <property type="entry name" value="RNGMNOXGNASE"/>
</dbReference>
<dbReference type="Proteomes" id="UP001482513">
    <property type="component" value="Unassembled WGS sequence"/>
</dbReference>
<dbReference type="PANTHER" id="PTHR46313">
    <property type="match status" value="1"/>
</dbReference>
<accession>A0ABV0K448</accession>